<evidence type="ECO:0000313" key="2">
    <source>
        <dbReference type="Proteomes" id="UP001597451"/>
    </source>
</evidence>
<comment type="caution">
    <text evidence="1">The sequence shown here is derived from an EMBL/GenBank/DDBJ whole genome shotgun (WGS) entry which is preliminary data.</text>
</comment>
<sequence>MHIMSYNRLRDQKLAQLRRGQTAYAESHELVRLLKRGIEREQLLVHYDQTQQGCWIIPLVKQESAQIGL</sequence>
<evidence type="ECO:0000313" key="1">
    <source>
        <dbReference type="EMBL" id="MFD2627903.1"/>
    </source>
</evidence>
<protein>
    <submittedName>
        <fullName evidence="1">Uncharacterized protein</fullName>
    </submittedName>
</protein>
<proteinExistence type="predicted"/>
<dbReference type="Proteomes" id="UP001597451">
    <property type="component" value="Unassembled WGS sequence"/>
</dbReference>
<reference evidence="2" key="1">
    <citation type="journal article" date="2019" name="Int. J. Syst. Evol. Microbiol.">
        <title>The Global Catalogue of Microorganisms (GCM) 10K type strain sequencing project: providing services to taxonomists for standard genome sequencing and annotation.</title>
        <authorList>
            <consortium name="The Broad Institute Genomics Platform"/>
            <consortium name="The Broad Institute Genome Sequencing Center for Infectious Disease"/>
            <person name="Wu L."/>
            <person name="Ma J."/>
        </authorList>
    </citation>
    <scope>NUCLEOTIDE SEQUENCE [LARGE SCALE GENOMIC DNA]</scope>
    <source>
        <strain evidence="2">TISTR 1858</strain>
    </source>
</reference>
<gene>
    <name evidence="1" type="ORF">ACFSUN_03725</name>
</gene>
<dbReference type="EMBL" id="JBHUMX010000007">
    <property type="protein sequence ID" value="MFD2627903.1"/>
    <property type="molecule type" value="Genomic_DNA"/>
</dbReference>
<dbReference type="RefSeq" id="WP_379560574.1">
    <property type="nucleotide sequence ID" value="NZ_CP085256.1"/>
</dbReference>
<accession>A0ABW5PWY7</accession>
<name>A0ABW5PWY7_9BACI</name>
<dbReference type="Pfam" id="PF26326">
    <property type="entry name" value="YtzJ"/>
    <property type="match status" value="1"/>
</dbReference>
<organism evidence="1 2">
    <name type="scientific">Oceanobacillus kapialis</name>
    <dbReference type="NCBI Taxonomy" id="481353"/>
    <lineage>
        <taxon>Bacteria</taxon>
        <taxon>Bacillati</taxon>
        <taxon>Bacillota</taxon>
        <taxon>Bacilli</taxon>
        <taxon>Bacillales</taxon>
        <taxon>Bacillaceae</taxon>
        <taxon>Oceanobacillus</taxon>
    </lineage>
</organism>
<keyword evidence="2" id="KW-1185">Reference proteome</keyword>
<dbReference type="InterPro" id="IPR058867">
    <property type="entry name" value="YtzJ"/>
</dbReference>